<protein>
    <submittedName>
        <fullName evidence="1">Cysteine-rich CWC family protein</fullName>
    </submittedName>
</protein>
<reference evidence="2" key="1">
    <citation type="journal article" date="2019" name="Int. J. Syst. Evol. Microbiol.">
        <title>The Global Catalogue of Microorganisms (GCM) 10K type strain sequencing project: providing services to taxonomists for standard genome sequencing and annotation.</title>
        <authorList>
            <consortium name="The Broad Institute Genomics Platform"/>
            <consortium name="The Broad Institute Genome Sequencing Center for Infectious Disease"/>
            <person name="Wu L."/>
            <person name="Ma J."/>
        </authorList>
    </citation>
    <scope>NUCLEOTIDE SEQUENCE [LARGE SCALE GENOMIC DNA]</scope>
    <source>
        <strain evidence="2">KACC 11299</strain>
    </source>
</reference>
<dbReference type="Proteomes" id="UP001596071">
    <property type="component" value="Unassembled WGS sequence"/>
</dbReference>
<evidence type="ECO:0000313" key="2">
    <source>
        <dbReference type="Proteomes" id="UP001596071"/>
    </source>
</evidence>
<evidence type="ECO:0000313" key="1">
    <source>
        <dbReference type="EMBL" id="MFC5602707.1"/>
    </source>
</evidence>
<dbReference type="RefSeq" id="WP_381442888.1">
    <property type="nucleotide sequence ID" value="NZ_JBHSNP010000010.1"/>
</dbReference>
<dbReference type="InterPro" id="IPR032720">
    <property type="entry name" value="Cys_rich_CWC"/>
</dbReference>
<comment type="caution">
    <text evidence="1">The sequence shown here is derived from an EMBL/GenBank/DDBJ whole genome shotgun (WGS) entry which is preliminary data.</text>
</comment>
<dbReference type="Pfam" id="PF14375">
    <property type="entry name" value="Cys_rich_CWC"/>
    <property type="match status" value="1"/>
</dbReference>
<dbReference type="EMBL" id="JBHSNP010000010">
    <property type="protein sequence ID" value="MFC5602707.1"/>
    <property type="molecule type" value="Genomic_DNA"/>
</dbReference>
<accession>A0ABW0TVD2</accession>
<keyword evidence="2" id="KW-1185">Reference proteome</keyword>
<proteinExistence type="predicted"/>
<gene>
    <name evidence="1" type="ORF">ACFPTP_05700</name>
</gene>
<organism evidence="1 2">
    <name type="scientific">Sporosarcina koreensis</name>
    <dbReference type="NCBI Taxonomy" id="334735"/>
    <lineage>
        <taxon>Bacteria</taxon>
        <taxon>Bacillati</taxon>
        <taxon>Bacillota</taxon>
        <taxon>Bacilli</taxon>
        <taxon>Bacillales</taxon>
        <taxon>Caryophanaceae</taxon>
        <taxon>Sporosarcina</taxon>
    </lineage>
</organism>
<name>A0ABW0TVD2_9BACL</name>
<sequence length="74" mass="8534">MTPQLNEHCPLCGKKNNCCYGKDKSLGICWCNQETFPSEIFELVPEKDIRVKCICKECLDRFKDGGSNFQRITE</sequence>